<organism evidence="2">
    <name type="scientific">Leptospira borgpetersenii serovar Ballum</name>
    <dbReference type="NCBI Taxonomy" id="280505"/>
    <lineage>
        <taxon>Bacteria</taxon>
        <taxon>Pseudomonadati</taxon>
        <taxon>Spirochaetota</taxon>
        <taxon>Spirochaetia</taxon>
        <taxon>Leptospirales</taxon>
        <taxon>Leptospiraceae</taxon>
        <taxon>Leptospira</taxon>
    </lineage>
</organism>
<gene>
    <name evidence="2" type="ORF">LBBP_00939</name>
</gene>
<evidence type="ECO:0000259" key="1">
    <source>
        <dbReference type="Pfam" id="PF13592"/>
    </source>
</evidence>
<protein>
    <submittedName>
        <fullName evidence="2">Homeodomain-like domain protein</fullName>
    </submittedName>
</protein>
<keyword evidence="2" id="KW-0371">Homeobox</keyword>
<evidence type="ECO:0000313" key="3">
    <source>
        <dbReference type="Proteomes" id="UP000058857"/>
    </source>
</evidence>
<dbReference type="Proteomes" id="UP000058857">
    <property type="component" value="Chromosome 1"/>
</dbReference>
<feature type="domain" description="Winged helix-turn helix" evidence="1">
    <location>
        <begin position="93"/>
        <end position="150"/>
    </location>
</feature>
<dbReference type="InterPro" id="IPR009057">
    <property type="entry name" value="Homeodomain-like_sf"/>
</dbReference>
<proteinExistence type="predicted"/>
<dbReference type="SUPFAM" id="SSF46689">
    <property type="entry name" value="Homeodomain-like"/>
    <property type="match status" value="1"/>
</dbReference>
<dbReference type="Pfam" id="PF13592">
    <property type="entry name" value="HTH_33"/>
    <property type="match status" value="1"/>
</dbReference>
<keyword evidence="2" id="KW-0238">DNA-binding</keyword>
<dbReference type="PATRIC" id="fig|280505.15.peg.913"/>
<accession>A0A0E3B0C7</accession>
<dbReference type="EMBL" id="CP012029">
    <property type="protein sequence ID" value="ALO25259.1"/>
    <property type="molecule type" value="Genomic_DNA"/>
</dbReference>
<evidence type="ECO:0000313" key="2">
    <source>
        <dbReference type="EMBL" id="ALO25259.1"/>
    </source>
</evidence>
<dbReference type="GO" id="GO:0003677">
    <property type="term" value="F:DNA binding"/>
    <property type="evidence" value="ECO:0007669"/>
    <property type="project" value="UniProtKB-KW"/>
</dbReference>
<reference evidence="2 3" key="1">
    <citation type="journal article" date="2015" name="PLoS Negl. Trop. Dis.">
        <title>Distribution of Plasmids in Distinct Leptospira Pathogenic Species.</title>
        <authorList>
            <person name="Wang Y."/>
            <person name="Zhuang X."/>
            <person name="Zhong Y."/>
            <person name="Zhang C."/>
            <person name="Zhang Y."/>
            <person name="Zeng L."/>
            <person name="Zhu Y."/>
            <person name="He P."/>
            <person name="Dong K."/>
            <person name="Pal U."/>
            <person name="Guo X."/>
            <person name="Qin J."/>
        </authorList>
    </citation>
    <scope>NUCLEOTIDE SEQUENCE [LARGE SCALE GENOMIC DNA]</scope>
    <source>
        <strain evidence="2 3">56604</strain>
    </source>
</reference>
<dbReference type="Pfam" id="PF13384">
    <property type="entry name" value="HTH_23"/>
    <property type="match status" value="1"/>
</dbReference>
<dbReference type="InterPro" id="IPR025959">
    <property type="entry name" value="Winged_HTH_dom"/>
</dbReference>
<dbReference type="AlphaFoldDB" id="A0A0E3B0C7"/>
<name>A0A0E3B0C7_LEPBO</name>
<sequence>MKNIERTKLKGLEKRRLKGIQLLKQSHTCYRVGKELWVSKQSVMRWRERYEEDGIEGVKWNGQRGRPSKLTKSQKKALKRIILKGATSYGYPNELWTTFRITEIIRKEFKVKFHQDYVGILLHQLGFSYQKPKRIALERDEKAIQSWKRERWPDIKKSAERGI</sequence>